<evidence type="ECO:0000256" key="4">
    <source>
        <dbReference type="ARBA" id="ARBA00022801"/>
    </source>
</evidence>
<dbReference type="Gene3D" id="3.30.70.270">
    <property type="match status" value="1"/>
</dbReference>
<dbReference type="Gene3D" id="3.30.420.10">
    <property type="entry name" value="Ribonuclease H-like superfamily/Ribonuclease H"/>
    <property type="match status" value="1"/>
</dbReference>
<evidence type="ECO:0000256" key="1">
    <source>
        <dbReference type="ARBA" id="ARBA00022670"/>
    </source>
</evidence>
<evidence type="ECO:0000313" key="12">
    <source>
        <dbReference type="EMBL" id="KAH0781018.1"/>
    </source>
</evidence>
<evidence type="ECO:0000313" key="13">
    <source>
        <dbReference type="Proteomes" id="UP000826656"/>
    </source>
</evidence>
<dbReference type="PANTHER" id="PTHR37984:SF5">
    <property type="entry name" value="PROTEIN NYNRIN-LIKE"/>
    <property type="match status" value="1"/>
</dbReference>
<keyword evidence="2" id="KW-0479">Metal-binding</keyword>
<dbReference type="Gene3D" id="3.10.10.10">
    <property type="entry name" value="HIV Type 1 Reverse Transcriptase, subunit A, domain 1"/>
    <property type="match status" value="1"/>
</dbReference>
<dbReference type="Proteomes" id="UP000826656">
    <property type="component" value="Unassembled WGS sequence"/>
</dbReference>
<comment type="caution">
    <text evidence="12">The sequence shown here is derived from an EMBL/GenBank/DDBJ whole genome shotgun (WGS) entry which is preliminary data.</text>
</comment>
<evidence type="ECO:0000256" key="8">
    <source>
        <dbReference type="ARBA" id="ARBA00022932"/>
    </source>
</evidence>
<dbReference type="Pfam" id="PF17921">
    <property type="entry name" value="Integrase_H2C2"/>
    <property type="match status" value="1"/>
</dbReference>
<dbReference type="Pfam" id="PF24626">
    <property type="entry name" value="SH3_Tf2-1"/>
    <property type="match status" value="1"/>
</dbReference>
<dbReference type="SUPFAM" id="SSF53098">
    <property type="entry name" value="Ribonuclease H-like"/>
    <property type="match status" value="1"/>
</dbReference>
<keyword evidence="9" id="KW-0238">DNA-binding</keyword>
<feature type="domain" description="Integrase catalytic" evidence="11">
    <location>
        <begin position="358"/>
        <end position="521"/>
    </location>
</feature>
<dbReference type="CDD" id="cd01647">
    <property type="entry name" value="RT_LTR"/>
    <property type="match status" value="1"/>
</dbReference>
<dbReference type="PROSITE" id="PS50994">
    <property type="entry name" value="INTEGRASE"/>
    <property type="match status" value="1"/>
</dbReference>
<evidence type="ECO:0000256" key="2">
    <source>
        <dbReference type="ARBA" id="ARBA00022723"/>
    </source>
</evidence>
<dbReference type="InterPro" id="IPR050951">
    <property type="entry name" value="Retrovirus_Pol_polyprotein"/>
</dbReference>
<dbReference type="InterPro" id="IPR012337">
    <property type="entry name" value="RNaseH-like_sf"/>
</dbReference>
<dbReference type="Gene3D" id="1.10.340.70">
    <property type="match status" value="1"/>
</dbReference>
<keyword evidence="4" id="KW-0378">Hydrolase</keyword>
<keyword evidence="7" id="KW-0695">RNA-directed DNA polymerase</keyword>
<keyword evidence="8" id="KW-0548">Nucleotidyltransferase</keyword>
<dbReference type="SUPFAM" id="SSF56672">
    <property type="entry name" value="DNA/RNA polymerases"/>
    <property type="match status" value="1"/>
</dbReference>
<protein>
    <recommendedName>
        <fullName evidence="11">Integrase catalytic domain-containing protein</fullName>
    </recommendedName>
</protein>
<dbReference type="PANTHER" id="PTHR37984">
    <property type="entry name" value="PROTEIN CBG26694"/>
    <property type="match status" value="1"/>
</dbReference>
<keyword evidence="10" id="KW-0233">DNA recombination</keyword>
<dbReference type="EMBL" id="JAIVGD010000001">
    <property type="protein sequence ID" value="KAH0781018.1"/>
    <property type="molecule type" value="Genomic_DNA"/>
</dbReference>
<evidence type="ECO:0000256" key="10">
    <source>
        <dbReference type="ARBA" id="ARBA00023172"/>
    </source>
</evidence>
<dbReference type="InterPro" id="IPR043502">
    <property type="entry name" value="DNA/RNA_pol_sf"/>
</dbReference>
<name>A0ABQ7WLS6_SOLTU</name>
<dbReference type="InterPro" id="IPR036397">
    <property type="entry name" value="RNaseH_sf"/>
</dbReference>
<dbReference type="InterPro" id="IPR041588">
    <property type="entry name" value="Integrase_H2C2"/>
</dbReference>
<organism evidence="12 13">
    <name type="scientific">Solanum tuberosum</name>
    <name type="common">Potato</name>
    <dbReference type="NCBI Taxonomy" id="4113"/>
    <lineage>
        <taxon>Eukaryota</taxon>
        <taxon>Viridiplantae</taxon>
        <taxon>Streptophyta</taxon>
        <taxon>Embryophyta</taxon>
        <taxon>Tracheophyta</taxon>
        <taxon>Spermatophyta</taxon>
        <taxon>Magnoliopsida</taxon>
        <taxon>eudicotyledons</taxon>
        <taxon>Gunneridae</taxon>
        <taxon>Pentapetalae</taxon>
        <taxon>asterids</taxon>
        <taxon>lamiids</taxon>
        <taxon>Solanales</taxon>
        <taxon>Solanaceae</taxon>
        <taxon>Solanoideae</taxon>
        <taxon>Solaneae</taxon>
        <taxon>Solanum</taxon>
    </lineage>
</organism>
<reference evidence="12 13" key="1">
    <citation type="journal article" date="2021" name="bioRxiv">
        <title>Chromosome-scale and haplotype-resolved genome assembly of a tetraploid potato cultivar.</title>
        <authorList>
            <person name="Sun H."/>
            <person name="Jiao W.-B."/>
            <person name="Krause K."/>
            <person name="Campoy J.A."/>
            <person name="Goel M."/>
            <person name="Folz-Donahue K."/>
            <person name="Kukat C."/>
            <person name="Huettel B."/>
            <person name="Schneeberger K."/>
        </authorList>
    </citation>
    <scope>NUCLEOTIDE SEQUENCE [LARGE SCALE GENOMIC DNA]</scope>
    <source>
        <strain evidence="12">SolTubOtavaFocal</strain>
        <tissue evidence="12">Leaves</tissue>
    </source>
</reference>
<keyword evidence="5" id="KW-0460">Magnesium</keyword>
<keyword evidence="8" id="KW-0808">Transferase</keyword>
<evidence type="ECO:0000256" key="9">
    <source>
        <dbReference type="ARBA" id="ARBA00023125"/>
    </source>
</evidence>
<sequence>MAPTELKELKEKLKDLLDKGFIRPGASHFSKIDLRSGYHQLRVRDIDILKTTFRNRYGHYEFVVMSFGLTNALAAFMDLMNRVFKQYLDLFVIVFINDILIYSRNEEEHANHLRVVLQTLKDHQLFANFSTCEFWLQSVTFFRHIVSSEGIPVDSQENRSSETMAQTYLSYRYQKLLGQLKVHEKNYPTRNLELAAVKRWLEFLKDHDISMHYHPGKANVVANALSRLSIDSGVIVQNGAESSLVTTVEENQESDLILLQLKGAVHQHRVEVFSQGEDGVLRYQGRLCVHKVGELRQQILEEAHNSRYSIHPGATKMYHDLREVFWWNTRDIAYFVAKCPNCQQVKVEHQRPGGMTQEINIPTWKWEVINMDFITGLPHTRKQNDSIWVIVDRVTKSSRFLAVKTMNSAEDYAKIYINEIVRLNEVPLSIISNRGPQFTSHFWKSFQKGSSTHVNLSTTFHQQTYGKAEHTIQTLEDMLRACVINFKGSWDDHLPLTEFAYNNSYHSRIQIAPYEAFYGRRYRSPVGWLGEAALIGSDSVQDAMEKVKLIRDRLKTAQSRQKSYADVRRRELEFQVDDWVFLKVSPMKGVMRFGKKGKLNPRYVGPYKILKRVASIVPLESVAVKDSLTYEEVPVEILDRQVRRLRNKEVALVKVLWRS</sequence>
<dbReference type="InterPro" id="IPR001584">
    <property type="entry name" value="Integrase_cat-core"/>
</dbReference>
<dbReference type="InterPro" id="IPR056924">
    <property type="entry name" value="SH3_Tf2-1"/>
</dbReference>
<evidence type="ECO:0000256" key="6">
    <source>
        <dbReference type="ARBA" id="ARBA00022908"/>
    </source>
</evidence>
<dbReference type="Pfam" id="PF00078">
    <property type="entry name" value="RVT_1"/>
    <property type="match status" value="1"/>
</dbReference>
<evidence type="ECO:0000256" key="5">
    <source>
        <dbReference type="ARBA" id="ARBA00022842"/>
    </source>
</evidence>
<proteinExistence type="predicted"/>
<keyword evidence="13" id="KW-1185">Reference proteome</keyword>
<dbReference type="InterPro" id="IPR000477">
    <property type="entry name" value="RT_dom"/>
</dbReference>
<keyword evidence="6" id="KW-0229">DNA integration</keyword>
<evidence type="ECO:0000259" key="11">
    <source>
        <dbReference type="PROSITE" id="PS50994"/>
    </source>
</evidence>
<dbReference type="InterPro" id="IPR043128">
    <property type="entry name" value="Rev_trsase/Diguanyl_cyclase"/>
</dbReference>
<evidence type="ECO:0000256" key="7">
    <source>
        <dbReference type="ARBA" id="ARBA00022918"/>
    </source>
</evidence>
<keyword evidence="1" id="KW-0645">Protease</keyword>
<evidence type="ECO:0000256" key="3">
    <source>
        <dbReference type="ARBA" id="ARBA00022750"/>
    </source>
</evidence>
<gene>
    <name evidence="12" type="ORF">KY290_000616</name>
</gene>
<keyword evidence="8" id="KW-0239">DNA-directed DNA polymerase</keyword>
<accession>A0ABQ7WLS6</accession>
<keyword evidence="3" id="KW-0064">Aspartyl protease</keyword>